<feature type="transmembrane region" description="Helical" evidence="7">
    <location>
        <begin position="352"/>
        <end position="372"/>
    </location>
</feature>
<evidence type="ECO:0000259" key="8">
    <source>
        <dbReference type="PROSITE" id="PS50850"/>
    </source>
</evidence>
<feature type="transmembrane region" description="Helical" evidence="7">
    <location>
        <begin position="226"/>
        <end position="243"/>
    </location>
</feature>
<feature type="transmembrane region" description="Helical" evidence="7">
    <location>
        <begin position="74"/>
        <end position="99"/>
    </location>
</feature>
<evidence type="ECO:0000256" key="3">
    <source>
        <dbReference type="ARBA" id="ARBA00022692"/>
    </source>
</evidence>
<sequence>MNRESQALTPPIQLRLLPLVNGASVSVAILPIAQDLNFTVTEVLWILNAYTITFAGLLLLSGRLGDLFGHRRMFMFGLFWFALWALVVSFSTSPIMFILSRALQGMGAASTIPTAMALIATNYPVGPERTKAFSIFGAFGGLGAVTGILLAGGLIASIGWQWIFRISAIAAFILLAISFFVIPLTPPKAEKPKVDFLGAFTATLGVTGIVYYISTGVEYGWGSAKTIPVFVVAIILVVSFVFIESRVHHPLMPLRIWKVKSFTTSVALAFVSMAKFQGVIYYANMTFQEVYQWTAIKTALGFLVHSLLAVVVFGILGRTLPRLPLKPLILTGFLLRCVTALMFSFVNENTSYWALPFPAFIIHIFGVGLSLLPIQITAVRDAENKDQGLVGALYNTGLQLGAPFGIAILNVIAISTNGNSTGAVRGGPALMKGFRNAFYAMIAMGLFGFFLALVILPWDKPVRPAVKKGDKVEVEPSELEIGTIDELGRVMDESGSAGGEKEEVLGSEVVGEPVAAGRRGGDSDSSTIGSLDKLGKA</sequence>
<feature type="transmembrane region" description="Helical" evidence="7">
    <location>
        <begin position="162"/>
        <end position="182"/>
    </location>
</feature>
<dbReference type="Proteomes" id="UP000078512">
    <property type="component" value="Unassembled WGS sequence"/>
</dbReference>
<name>A0A197JFH6_9FUNG</name>
<dbReference type="InterPro" id="IPR011701">
    <property type="entry name" value="MFS"/>
</dbReference>
<organism evidence="9 10">
    <name type="scientific">Linnemannia elongata AG-77</name>
    <dbReference type="NCBI Taxonomy" id="1314771"/>
    <lineage>
        <taxon>Eukaryota</taxon>
        <taxon>Fungi</taxon>
        <taxon>Fungi incertae sedis</taxon>
        <taxon>Mucoromycota</taxon>
        <taxon>Mortierellomycotina</taxon>
        <taxon>Mortierellomycetes</taxon>
        <taxon>Mortierellales</taxon>
        <taxon>Mortierellaceae</taxon>
        <taxon>Linnemannia</taxon>
    </lineage>
</organism>
<feature type="transmembrane region" description="Helical" evidence="7">
    <location>
        <begin position="132"/>
        <end position="156"/>
    </location>
</feature>
<keyword evidence="2" id="KW-0813">Transport</keyword>
<dbReference type="Gene3D" id="1.20.1720.10">
    <property type="entry name" value="Multidrug resistance protein D"/>
    <property type="match status" value="1"/>
</dbReference>
<evidence type="ECO:0000256" key="4">
    <source>
        <dbReference type="ARBA" id="ARBA00022989"/>
    </source>
</evidence>
<feature type="transmembrane region" description="Helical" evidence="7">
    <location>
        <begin position="393"/>
        <end position="416"/>
    </location>
</feature>
<keyword evidence="5 7" id="KW-0472">Membrane</keyword>
<gene>
    <name evidence="9" type="ORF">K457DRAFT_118040</name>
</gene>
<dbReference type="AlphaFoldDB" id="A0A197JFH6"/>
<evidence type="ECO:0000256" key="2">
    <source>
        <dbReference type="ARBA" id="ARBA00022448"/>
    </source>
</evidence>
<feature type="domain" description="Major facilitator superfamily (MFS) profile" evidence="8">
    <location>
        <begin position="1"/>
        <end position="460"/>
    </location>
</feature>
<protein>
    <submittedName>
        <fullName evidence="9">MFS general substrate transporter</fullName>
    </submittedName>
</protein>
<dbReference type="GO" id="GO:0022857">
    <property type="term" value="F:transmembrane transporter activity"/>
    <property type="evidence" value="ECO:0007669"/>
    <property type="project" value="InterPro"/>
</dbReference>
<evidence type="ECO:0000313" key="10">
    <source>
        <dbReference type="Proteomes" id="UP000078512"/>
    </source>
</evidence>
<dbReference type="Gene3D" id="1.20.1250.20">
    <property type="entry name" value="MFS general substrate transporter like domains"/>
    <property type="match status" value="1"/>
</dbReference>
<accession>A0A197JFH6</accession>
<dbReference type="InterPro" id="IPR036259">
    <property type="entry name" value="MFS_trans_sf"/>
</dbReference>
<evidence type="ECO:0000313" key="9">
    <source>
        <dbReference type="EMBL" id="OAQ23927.1"/>
    </source>
</evidence>
<evidence type="ECO:0000256" key="7">
    <source>
        <dbReference type="SAM" id="Phobius"/>
    </source>
</evidence>
<feature type="region of interest" description="Disordered" evidence="6">
    <location>
        <begin position="491"/>
        <end position="537"/>
    </location>
</feature>
<dbReference type="SUPFAM" id="SSF103473">
    <property type="entry name" value="MFS general substrate transporter"/>
    <property type="match status" value="1"/>
</dbReference>
<dbReference type="PANTHER" id="PTHR42718:SF9">
    <property type="entry name" value="MAJOR FACILITATOR SUPERFAMILY MULTIDRUG TRANSPORTER MFSC"/>
    <property type="match status" value="1"/>
</dbReference>
<dbReference type="Pfam" id="PF07690">
    <property type="entry name" value="MFS_1"/>
    <property type="match status" value="1"/>
</dbReference>
<feature type="transmembrane region" description="Helical" evidence="7">
    <location>
        <begin position="264"/>
        <end position="283"/>
    </location>
</feature>
<keyword evidence="3 7" id="KW-0812">Transmembrane</keyword>
<dbReference type="InterPro" id="IPR020846">
    <property type="entry name" value="MFS_dom"/>
</dbReference>
<dbReference type="EMBL" id="KV442105">
    <property type="protein sequence ID" value="OAQ23927.1"/>
    <property type="molecule type" value="Genomic_DNA"/>
</dbReference>
<feature type="transmembrane region" description="Helical" evidence="7">
    <location>
        <begin position="436"/>
        <end position="458"/>
    </location>
</feature>
<evidence type="ECO:0000256" key="6">
    <source>
        <dbReference type="SAM" id="MobiDB-lite"/>
    </source>
</evidence>
<dbReference type="STRING" id="1314771.A0A197JFH6"/>
<dbReference type="GO" id="GO:0016020">
    <property type="term" value="C:membrane"/>
    <property type="evidence" value="ECO:0007669"/>
    <property type="project" value="UniProtKB-SubCell"/>
</dbReference>
<feature type="transmembrane region" description="Helical" evidence="7">
    <location>
        <begin position="295"/>
        <end position="316"/>
    </location>
</feature>
<feature type="transmembrane region" description="Helical" evidence="7">
    <location>
        <begin position="194"/>
        <end position="214"/>
    </location>
</feature>
<proteinExistence type="predicted"/>
<feature type="transmembrane region" description="Helical" evidence="7">
    <location>
        <begin position="105"/>
        <end position="125"/>
    </location>
</feature>
<dbReference type="OrthoDB" id="2130629at2759"/>
<dbReference type="PANTHER" id="PTHR42718">
    <property type="entry name" value="MAJOR FACILITATOR SUPERFAMILY MULTIDRUG TRANSPORTER MFSC"/>
    <property type="match status" value="1"/>
</dbReference>
<keyword evidence="4 7" id="KW-1133">Transmembrane helix</keyword>
<evidence type="ECO:0000256" key="5">
    <source>
        <dbReference type="ARBA" id="ARBA00023136"/>
    </source>
</evidence>
<reference evidence="9 10" key="1">
    <citation type="submission" date="2016-05" db="EMBL/GenBank/DDBJ databases">
        <title>Genome sequencing reveals origins of a unique bacterial endosymbiosis in the earliest lineages of terrestrial Fungi.</title>
        <authorList>
            <consortium name="DOE Joint Genome Institute"/>
            <person name="Uehling J."/>
            <person name="Gryganskyi A."/>
            <person name="Hameed K."/>
            <person name="Tschaplinski T."/>
            <person name="Misztal P."/>
            <person name="Wu S."/>
            <person name="Desiro A."/>
            <person name="Vande Pol N."/>
            <person name="Du Z.-Y."/>
            <person name="Zienkiewicz A."/>
            <person name="Zienkiewicz K."/>
            <person name="Morin E."/>
            <person name="Tisserant E."/>
            <person name="Splivallo R."/>
            <person name="Hainaut M."/>
            <person name="Henrissat B."/>
            <person name="Ohm R."/>
            <person name="Kuo A."/>
            <person name="Yan J."/>
            <person name="Lipzen A."/>
            <person name="Nolan M."/>
            <person name="Labutti K."/>
            <person name="Barry K."/>
            <person name="Goldstein A."/>
            <person name="Labbe J."/>
            <person name="Schadt C."/>
            <person name="Tuskan G."/>
            <person name="Grigoriev I."/>
            <person name="Martin F."/>
            <person name="Vilgalys R."/>
            <person name="Bonito G."/>
        </authorList>
    </citation>
    <scope>NUCLEOTIDE SEQUENCE [LARGE SCALE GENOMIC DNA]</scope>
    <source>
        <strain evidence="9 10">AG-77</strain>
    </source>
</reference>
<dbReference type="PROSITE" id="PS50850">
    <property type="entry name" value="MFS"/>
    <property type="match status" value="1"/>
</dbReference>
<comment type="subcellular location">
    <subcellularLocation>
        <location evidence="1">Membrane</location>
        <topology evidence="1">Multi-pass membrane protein</topology>
    </subcellularLocation>
</comment>
<keyword evidence="10" id="KW-1185">Reference proteome</keyword>
<feature type="transmembrane region" description="Helical" evidence="7">
    <location>
        <begin position="45"/>
        <end position="62"/>
    </location>
</feature>
<evidence type="ECO:0000256" key="1">
    <source>
        <dbReference type="ARBA" id="ARBA00004141"/>
    </source>
</evidence>
<feature type="transmembrane region" description="Helical" evidence="7">
    <location>
        <begin position="328"/>
        <end position="346"/>
    </location>
</feature>
<feature type="transmembrane region" description="Helical" evidence="7">
    <location>
        <begin position="12"/>
        <end position="33"/>
    </location>
</feature>